<reference evidence="2" key="1">
    <citation type="submission" date="2021-06" db="EMBL/GenBank/DDBJ databases">
        <authorList>
            <person name="Hodson N. C."/>
            <person name="Mongue J. A."/>
            <person name="Jaron S. K."/>
        </authorList>
    </citation>
    <scope>NUCLEOTIDE SEQUENCE</scope>
</reference>
<evidence type="ECO:0008006" key="4">
    <source>
        <dbReference type="Google" id="ProtNLM"/>
    </source>
</evidence>
<accession>A0A8J2KIQ4</accession>
<keyword evidence="1" id="KW-0732">Signal</keyword>
<evidence type="ECO:0000313" key="3">
    <source>
        <dbReference type="Proteomes" id="UP000708208"/>
    </source>
</evidence>
<evidence type="ECO:0000256" key="1">
    <source>
        <dbReference type="SAM" id="SignalP"/>
    </source>
</evidence>
<feature type="chain" id="PRO_5035184099" description="WAP domain-containing protein" evidence="1">
    <location>
        <begin position="23"/>
        <end position="120"/>
    </location>
</feature>
<keyword evidence="3" id="KW-1185">Reference proteome</keyword>
<dbReference type="EMBL" id="CAJVCH010387089">
    <property type="protein sequence ID" value="CAG7817162.1"/>
    <property type="molecule type" value="Genomic_DNA"/>
</dbReference>
<organism evidence="2 3">
    <name type="scientific">Allacma fusca</name>
    <dbReference type="NCBI Taxonomy" id="39272"/>
    <lineage>
        <taxon>Eukaryota</taxon>
        <taxon>Metazoa</taxon>
        <taxon>Ecdysozoa</taxon>
        <taxon>Arthropoda</taxon>
        <taxon>Hexapoda</taxon>
        <taxon>Collembola</taxon>
        <taxon>Symphypleona</taxon>
        <taxon>Sminthuridae</taxon>
        <taxon>Allacma</taxon>
    </lineage>
</organism>
<feature type="signal peptide" evidence="1">
    <location>
        <begin position="1"/>
        <end position="22"/>
    </location>
</feature>
<proteinExistence type="predicted"/>
<evidence type="ECO:0000313" key="2">
    <source>
        <dbReference type="EMBL" id="CAG7817162.1"/>
    </source>
</evidence>
<dbReference type="Proteomes" id="UP000708208">
    <property type="component" value="Unassembled WGS sequence"/>
</dbReference>
<gene>
    <name evidence="2" type="ORF">AFUS01_LOCUS27743</name>
</gene>
<comment type="caution">
    <text evidence="2">The sequence shown here is derived from an EMBL/GenBank/DDBJ whole genome shotgun (WGS) entry which is preliminary data.</text>
</comment>
<sequence length="120" mass="13114">MKLLSFLSFILIASYLSCQISAESEVAPGPNINSQCQGYPVVNCFAPPTYYCHQQSDCTPPSRCCRRIPALIGGARAIQWRTVFVLQSTTVVNNRTAFGLTPINGRLDVVIGYVTSSVPR</sequence>
<name>A0A8J2KIQ4_9HEXA</name>
<dbReference type="AlphaFoldDB" id="A0A8J2KIQ4"/>
<protein>
    <recommendedName>
        <fullName evidence="4">WAP domain-containing protein</fullName>
    </recommendedName>
</protein>